<gene>
    <name evidence="1" type="ORF">GWI72_16850</name>
</gene>
<dbReference type="RefSeq" id="WP_161709409.1">
    <property type="nucleotide sequence ID" value="NZ_JAABLQ010000002.1"/>
</dbReference>
<evidence type="ECO:0000313" key="1">
    <source>
        <dbReference type="EMBL" id="NBN79948.1"/>
    </source>
</evidence>
<reference evidence="2" key="1">
    <citation type="submission" date="2020-01" db="EMBL/GenBank/DDBJ databases">
        <authorList>
            <person name="Fang Y."/>
            <person name="Sun R."/>
            <person name="Nie L."/>
            <person name="He J."/>
            <person name="Hao L."/>
            <person name="Wang L."/>
            <person name="Su S."/>
            <person name="Lv E."/>
            <person name="Zhang Z."/>
            <person name="Xie R."/>
            <person name="Liu H."/>
        </authorList>
    </citation>
    <scope>NUCLEOTIDE SEQUENCE [LARGE SCALE GENOMIC DNA]</scope>
    <source>
        <strain evidence="2">XCT-53</strain>
    </source>
</reference>
<accession>A0A7X5F592</accession>
<dbReference type="AlphaFoldDB" id="A0A7X5F592"/>
<protein>
    <submittedName>
        <fullName evidence="1">Uncharacterized protein</fullName>
    </submittedName>
</protein>
<name>A0A7X5F592_9HYPH</name>
<dbReference type="Proteomes" id="UP000586722">
    <property type="component" value="Unassembled WGS sequence"/>
</dbReference>
<evidence type="ECO:0000313" key="2">
    <source>
        <dbReference type="Proteomes" id="UP000586722"/>
    </source>
</evidence>
<comment type="caution">
    <text evidence="1">The sequence shown here is derived from an EMBL/GenBank/DDBJ whole genome shotgun (WGS) entry which is preliminary data.</text>
</comment>
<proteinExistence type="predicted"/>
<dbReference type="EMBL" id="JAABLQ010000002">
    <property type="protein sequence ID" value="NBN79948.1"/>
    <property type="molecule type" value="Genomic_DNA"/>
</dbReference>
<keyword evidence="2" id="KW-1185">Reference proteome</keyword>
<sequence>MNALVLRPESLAADAVTAGNGSAAAARHALAGAALRAHPDFPAVRDAAVANLVQLFRGDYLLGRLLLEEGRYITIQTILSLAACQQAEERSSWLTLGRLQTRLAGSELASRNRIEALVAILERYGYLERRKAEEDMRITLLLPTARLWGADAVLMEALAGPVARFGDAVPQGSAHRGLLARARQAGQPHIEDAGLAAEAAPAAFDPQTPAWSSRDLAIAGAGHRSWHRAVAPELDAYFALRARHAELQGIASRDGGYLTLLLLLWEAGHSASAHVSLPFELLSSHTGVSRTHARLLIEQAEACGFIRLHARGGRDIEVCDRLHEAMDTWFADLMAFILAVD</sequence>
<organism evidence="1 2">
    <name type="scientific">Pannonibacter tanglangensis</name>
    <dbReference type="NCBI Taxonomy" id="2750084"/>
    <lineage>
        <taxon>Bacteria</taxon>
        <taxon>Pseudomonadati</taxon>
        <taxon>Pseudomonadota</taxon>
        <taxon>Alphaproteobacteria</taxon>
        <taxon>Hyphomicrobiales</taxon>
        <taxon>Stappiaceae</taxon>
        <taxon>Pannonibacter</taxon>
    </lineage>
</organism>